<evidence type="ECO:0000313" key="4">
    <source>
        <dbReference type="Proteomes" id="UP000561077"/>
    </source>
</evidence>
<dbReference type="Proteomes" id="UP000561077">
    <property type="component" value="Unassembled WGS sequence"/>
</dbReference>
<evidence type="ECO:0000313" key="3">
    <source>
        <dbReference type="Proteomes" id="UP000540490"/>
    </source>
</evidence>
<reference evidence="3 4" key="1">
    <citation type="submission" date="2020-04" db="EMBL/GenBank/DDBJ databases">
        <title>Description of novel Gluconacetobacter.</title>
        <authorList>
            <person name="Sombolestani A."/>
        </authorList>
    </citation>
    <scope>NUCLEOTIDE SEQUENCE [LARGE SCALE GENOMIC DNA]</scope>
    <source>
        <strain evidence="2 3">LMG 1728</strain>
        <strain evidence="1 4">LMG 1731</strain>
    </source>
</reference>
<protein>
    <submittedName>
        <fullName evidence="1">Uncharacterized protein</fullName>
    </submittedName>
</protein>
<dbReference type="Proteomes" id="UP000540490">
    <property type="component" value="Unassembled WGS sequence"/>
</dbReference>
<dbReference type="EMBL" id="JABEQN010000039">
    <property type="protein sequence ID" value="MBB2195723.1"/>
    <property type="molecule type" value="Genomic_DNA"/>
</dbReference>
<organism evidence="1 4">
    <name type="scientific">Gluconacetobacter dulcium</name>
    <dbReference type="NCBI Taxonomy" id="2729096"/>
    <lineage>
        <taxon>Bacteria</taxon>
        <taxon>Pseudomonadati</taxon>
        <taxon>Pseudomonadota</taxon>
        <taxon>Alphaproteobacteria</taxon>
        <taxon>Acetobacterales</taxon>
        <taxon>Acetobacteraceae</taxon>
        <taxon>Gluconacetobacter</taxon>
    </lineage>
</organism>
<proteinExistence type="predicted"/>
<name>A0A7W4NUC6_9PROT</name>
<dbReference type="EMBL" id="JABEQO010000040">
    <property type="protein sequence ID" value="MBB2166616.1"/>
    <property type="molecule type" value="Genomic_DNA"/>
</dbReference>
<evidence type="ECO:0000313" key="1">
    <source>
        <dbReference type="EMBL" id="MBB2166616.1"/>
    </source>
</evidence>
<sequence length="321" mass="34602">MIILRTDRSALDSDRARKLLAAIAARLSPAHAAVFASPVPSENGGTDWQADGRAMTPAECLDPETLDRLYRHAGSVLSDIRQVAQTEGGVIRSGCDALRSIPARDCLFVVDGRPVIAGWGQPGCGVPAWVDAHDAGLPPVRPRPVRRPPALVRTALTASVLGLALGSGLAARMPFAAACREARAAVAWQAHDPRVVSGCWRRMSNLVSAENDVLTKNDYRLWQICIGPDGRAGHLSLELAELGQCTGDVTAQFEGDEAVIRTAACHSAGWTYLPRVLRCRHRDEDQIACVIHVVVGEERLPPHYRQGHEGLLQRVKPAITP</sequence>
<keyword evidence="3" id="KW-1185">Reference proteome</keyword>
<evidence type="ECO:0000313" key="2">
    <source>
        <dbReference type="EMBL" id="MBB2195723.1"/>
    </source>
</evidence>
<dbReference type="AlphaFoldDB" id="A0A7W4NUC6"/>
<accession>A0A7W4NUC6</accession>
<gene>
    <name evidence="2" type="ORF">HLH25_19245</name>
    <name evidence="1" type="ORF">HLH26_19220</name>
</gene>
<dbReference type="RefSeq" id="WP_182975610.1">
    <property type="nucleotide sequence ID" value="NZ_JABEQN010000039.1"/>
</dbReference>
<comment type="caution">
    <text evidence="1">The sequence shown here is derived from an EMBL/GenBank/DDBJ whole genome shotgun (WGS) entry which is preliminary data.</text>
</comment>